<dbReference type="EMBL" id="FXUG01000012">
    <property type="protein sequence ID" value="SMP69672.1"/>
    <property type="molecule type" value="Genomic_DNA"/>
</dbReference>
<evidence type="ECO:0000313" key="3">
    <source>
        <dbReference type="Proteomes" id="UP001158067"/>
    </source>
</evidence>
<evidence type="ECO:0000313" key="2">
    <source>
        <dbReference type="EMBL" id="SMP69672.1"/>
    </source>
</evidence>
<reference evidence="2 3" key="1">
    <citation type="submission" date="2017-05" db="EMBL/GenBank/DDBJ databases">
        <authorList>
            <person name="Varghese N."/>
            <person name="Submissions S."/>
        </authorList>
    </citation>
    <scope>NUCLEOTIDE SEQUENCE [LARGE SCALE GENOMIC DNA]</scope>
    <source>
        <strain evidence="2 3">DSM 25457</strain>
    </source>
</reference>
<sequence length="66" mass="7239">MFKFAMGGIFVCSLFFTMVGCGGSSEPEVMIDLQTAADIQAERDARDQKADKQTANEMKSDPSTKR</sequence>
<proteinExistence type="predicted"/>
<name>A0ABY1QJH8_9BACT</name>
<dbReference type="PROSITE" id="PS51257">
    <property type="entry name" value="PROKAR_LIPOPROTEIN"/>
    <property type="match status" value="1"/>
</dbReference>
<evidence type="ECO:0008006" key="4">
    <source>
        <dbReference type="Google" id="ProtNLM"/>
    </source>
</evidence>
<dbReference type="Proteomes" id="UP001158067">
    <property type="component" value="Unassembled WGS sequence"/>
</dbReference>
<keyword evidence="3" id="KW-1185">Reference proteome</keyword>
<accession>A0ABY1QJH8</accession>
<dbReference type="RefSeq" id="WP_283434218.1">
    <property type="nucleotide sequence ID" value="NZ_FXUG01000012.1"/>
</dbReference>
<comment type="caution">
    <text evidence="2">The sequence shown here is derived from an EMBL/GenBank/DDBJ whole genome shotgun (WGS) entry which is preliminary data.</text>
</comment>
<gene>
    <name evidence="2" type="ORF">SAMN06265222_11282</name>
</gene>
<organism evidence="2 3">
    <name type="scientific">Neorhodopirellula lusitana</name>
    <dbReference type="NCBI Taxonomy" id="445327"/>
    <lineage>
        <taxon>Bacteria</taxon>
        <taxon>Pseudomonadati</taxon>
        <taxon>Planctomycetota</taxon>
        <taxon>Planctomycetia</taxon>
        <taxon>Pirellulales</taxon>
        <taxon>Pirellulaceae</taxon>
        <taxon>Neorhodopirellula</taxon>
    </lineage>
</organism>
<feature type="region of interest" description="Disordered" evidence="1">
    <location>
        <begin position="41"/>
        <end position="66"/>
    </location>
</feature>
<evidence type="ECO:0000256" key="1">
    <source>
        <dbReference type="SAM" id="MobiDB-lite"/>
    </source>
</evidence>
<protein>
    <recommendedName>
        <fullName evidence="4">Secreted protein</fullName>
    </recommendedName>
</protein>